<protein>
    <recommendedName>
        <fullName evidence="6">BED-type domain-containing protein</fullName>
    </recommendedName>
</protein>
<feature type="compositionally biased region" description="Acidic residues" evidence="5">
    <location>
        <begin position="436"/>
        <end position="452"/>
    </location>
</feature>
<evidence type="ECO:0000256" key="2">
    <source>
        <dbReference type="ARBA" id="ARBA00022771"/>
    </source>
</evidence>
<organism evidence="7 8">
    <name type="scientific">Macrostomum lignano</name>
    <dbReference type="NCBI Taxonomy" id="282301"/>
    <lineage>
        <taxon>Eukaryota</taxon>
        <taxon>Metazoa</taxon>
        <taxon>Spiralia</taxon>
        <taxon>Lophotrochozoa</taxon>
        <taxon>Platyhelminthes</taxon>
        <taxon>Rhabditophora</taxon>
        <taxon>Macrostomorpha</taxon>
        <taxon>Macrostomida</taxon>
        <taxon>Macrostomidae</taxon>
        <taxon>Macrostomum</taxon>
    </lineage>
</organism>
<evidence type="ECO:0000256" key="4">
    <source>
        <dbReference type="PROSITE-ProRule" id="PRU00027"/>
    </source>
</evidence>
<feature type="compositionally biased region" description="Low complexity" evidence="5">
    <location>
        <begin position="220"/>
        <end position="234"/>
    </location>
</feature>
<comment type="caution">
    <text evidence="7">The sequence shown here is derived from an EMBL/GenBank/DDBJ whole genome shotgun (WGS) entry which is preliminary data.</text>
</comment>
<dbReference type="InterPro" id="IPR012337">
    <property type="entry name" value="RNaseH-like_sf"/>
</dbReference>
<keyword evidence="3" id="KW-0862">Zinc</keyword>
<dbReference type="SUPFAM" id="SSF140996">
    <property type="entry name" value="Hermes dimerisation domain"/>
    <property type="match status" value="1"/>
</dbReference>
<feature type="region of interest" description="Disordered" evidence="5">
    <location>
        <begin position="1"/>
        <end position="32"/>
    </location>
</feature>
<feature type="region of interest" description="Disordered" evidence="5">
    <location>
        <begin position="426"/>
        <end position="463"/>
    </location>
</feature>
<feature type="region of interest" description="Disordered" evidence="5">
    <location>
        <begin position="220"/>
        <end position="239"/>
    </location>
</feature>
<keyword evidence="1" id="KW-0479">Metal-binding</keyword>
<dbReference type="EMBL" id="NIVC01001115">
    <property type="protein sequence ID" value="PAA72082.1"/>
    <property type="molecule type" value="Genomic_DNA"/>
</dbReference>
<feature type="region of interest" description="Disordered" evidence="5">
    <location>
        <begin position="730"/>
        <end position="751"/>
    </location>
</feature>
<keyword evidence="2 4" id="KW-0863">Zinc-finger</keyword>
<dbReference type="SUPFAM" id="SSF53098">
    <property type="entry name" value="Ribonuclease H-like"/>
    <property type="match status" value="1"/>
</dbReference>
<dbReference type="PANTHER" id="PTHR47501:SF5">
    <property type="entry name" value="HAT C-TERMINAL DIMERISATION DOMAIN-CONTAINING PROTEIN"/>
    <property type="match status" value="1"/>
</dbReference>
<dbReference type="OrthoDB" id="106267at2759"/>
<dbReference type="GO" id="GO:0003677">
    <property type="term" value="F:DNA binding"/>
    <property type="evidence" value="ECO:0007669"/>
    <property type="project" value="InterPro"/>
</dbReference>
<dbReference type="PROSITE" id="PS50808">
    <property type="entry name" value="ZF_BED"/>
    <property type="match status" value="1"/>
</dbReference>
<evidence type="ECO:0000313" key="7">
    <source>
        <dbReference type="EMBL" id="PAA72082.1"/>
    </source>
</evidence>
<dbReference type="AlphaFoldDB" id="A0A267FGG1"/>
<evidence type="ECO:0000256" key="3">
    <source>
        <dbReference type="ARBA" id="ARBA00022833"/>
    </source>
</evidence>
<evidence type="ECO:0000256" key="5">
    <source>
        <dbReference type="SAM" id="MobiDB-lite"/>
    </source>
</evidence>
<feature type="region of interest" description="Disordered" evidence="5">
    <location>
        <begin position="152"/>
        <end position="171"/>
    </location>
</feature>
<dbReference type="GO" id="GO:0008270">
    <property type="term" value="F:zinc ion binding"/>
    <property type="evidence" value="ECO:0007669"/>
    <property type="project" value="UniProtKB-KW"/>
</dbReference>
<dbReference type="InterPro" id="IPR003656">
    <property type="entry name" value="Znf_BED"/>
</dbReference>
<sequence>MRRCPMANFGKNSSRSSSSNVNDELESATRSSSPIVIDVEELENEDNEVQVEVVNQQQQVQQGQRMHPWPHLESYFKLKSFESEVNAIFTCQLCQPLEQCIKAHLSSLQNLKKHIASKHSIEQAKFEELCKVGSKRGKKRCASPKPIAKDSFFQPVLARPKSNQSGSMTDVTTATATVTTASSRPSLSSPTSKLTVLTACPSPSPASPSSTANATILTSLSGLTTPSPSPSKASAKARPKHQATIWKAIGYNTGNSASQEEIETAILDFVIENMLPLQCIESPSFHRLVKKLDQSKDVPSRRTLGRRMTTAFGFMEQKLNSLLENQSHVATTADCWTSAGQRAYLGVTCHWLEKESNARQHAIIAFQRLQGSHTGAALASELLAIHAKFSIDSKVVMTTTDNGANFVKAFRDYGIACRSLCEPQNQNESSASAAAEPDDIDTDQAEVEDDEASFGFVQPGDNRDTARGEVPFCLPLATVPVADQIELDHEDDNVKNLPMHMRCASHTLNLVGSTDAIAAIEKFPELKQQFRKTIGKAQGLWNAQGRSSTVADTIQQELKKKLLVPNSTRWNSMYNSISQLNDLFEAGMRTSVNKIMISMNKPLPTFQLDDATFLKEYHTVMTPVAKALDLLQGEKNVHLGVLLPTIASVLSKLDAMQTVPLNYCTGLLTSLQGSIIRRFEAAFDNTECLLAAGFHPRFRLTWLKKYHASKCSAVQRAMEVAVQEELSMQATDQASASSDSDNGTNCNNNNNILEDDLLDAVSHPLKRKEKARNPSVKTLAKTIVQDWLNGVWRPSDGVTDAAFKTTPVIHPLFVKFNTPLPSSAAVERLFSVAKDVLRAKRAPLADSTLTKLLLLRENRHLIGLGGSNN</sequence>
<keyword evidence="8" id="KW-1185">Reference proteome</keyword>
<feature type="domain" description="BED-type" evidence="6">
    <location>
        <begin position="63"/>
        <end position="126"/>
    </location>
</feature>
<evidence type="ECO:0000256" key="1">
    <source>
        <dbReference type="ARBA" id="ARBA00022723"/>
    </source>
</evidence>
<gene>
    <name evidence="7" type="ORF">BOX15_Mlig031089g1</name>
</gene>
<evidence type="ECO:0000259" key="6">
    <source>
        <dbReference type="PROSITE" id="PS50808"/>
    </source>
</evidence>
<dbReference type="Proteomes" id="UP000215902">
    <property type="component" value="Unassembled WGS sequence"/>
</dbReference>
<evidence type="ECO:0000313" key="8">
    <source>
        <dbReference type="Proteomes" id="UP000215902"/>
    </source>
</evidence>
<reference evidence="7 8" key="1">
    <citation type="submission" date="2017-06" db="EMBL/GenBank/DDBJ databases">
        <title>A platform for efficient transgenesis in Macrostomum lignano, a flatworm model organism for stem cell research.</title>
        <authorList>
            <person name="Berezikov E."/>
        </authorList>
    </citation>
    <scope>NUCLEOTIDE SEQUENCE [LARGE SCALE GENOMIC DNA]</scope>
    <source>
        <strain evidence="7">DV1</strain>
        <tissue evidence="7">Whole organism</tissue>
    </source>
</reference>
<accession>A0A267FGG1</accession>
<feature type="region of interest" description="Disordered" evidence="5">
    <location>
        <begin position="178"/>
        <end position="212"/>
    </location>
</feature>
<name>A0A267FGG1_9PLAT</name>
<proteinExistence type="predicted"/>
<dbReference type="STRING" id="282301.A0A267FGG1"/>
<dbReference type="PANTHER" id="PTHR47501">
    <property type="entry name" value="TRANSPOSASE-RELATED"/>
    <property type="match status" value="1"/>
</dbReference>